<keyword evidence="1" id="KW-0812">Transmembrane</keyword>
<evidence type="ECO:0000313" key="2">
    <source>
        <dbReference type="EMBL" id="GAI83811.1"/>
    </source>
</evidence>
<gene>
    <name evidence="2" type="ORF">S12H4_23377</name>
</gene>
<evidence type="ECO:0000256" key="1">
    <source>
        <dbReference type="SAM" id="Phobius"/>
    </source>
</evidence>
<proteinExistence type="predicted"/>
<sequence>LYGTTLDMYAKIMEVPGPDIFTPTYTGVIEWTKPIEEYELIQHHIYHFAYIYDGDVEVSTITFKSSPFRSADWVADRFATELESEARKEGGRVLEMKVYADTAPLFWTDFRIELTGIPPGGVTAAGIGVGAIPFWVKIIQVALALALALYVLGWVIEQVVGIFQRKVGLEDMKPTWGKEALILDIQDTEGWLKEKGRLEQPLT</sequence>
<accession>X1SXC7</accession>
<dbReference type="AlphaFoldDB" id="X1SXC7"/>
<reference evidence="2" key="1">
    <citation type="journal article" date="2014" name="Front. Microbiol.">
        <title>High frequency of phylogenetically diverse reductive dehalogenase-homologous genes in deep subseafloor sedimentary metagenomes.</title>
        <authorList>
            <person name="Kawai M."/>
            <person name="Futagami T."/>
            <person name="Toyoda A."/>
            <person name="Takaki Y."/>
            <person name="Nishi S."/>
            <person name="Hori S."/>
            <person name="Arai W."/>
            <person name="Tsubouchi T."/>
            <person name="Morono Y."/>
            <person name="Uchiyama I."/>
            <person name="Ito T."/>
            <person name="Fujiyama A."/>
            <person name="Inagaki F."/>
            <person name="Takami H."/>
        </authorList>
    </citation>
    <scope>NUCLEOTIDE SEQUENCE</scope>
    <source>
        <strain evidence="2">Expedition CK06-06</strain>
    </source>
</reference>
<protein>
    <submittedName>
        <fullName evidence="2">Uncharacterized protein</fullName>
    </submittedName>
</protein>
<dbReference type="EMBL" id="BARW01012404">
    <property type="protein sequence ID" value="GAI83811.1"/>
    <property type="molecule type" value="Genomic_DNA"/>
</dbReference>
<feature type="transmembrane region" description="Helical" evidence="1">
    <location>
        <begin position="134"/>
        <end position="156"/>
    </location>
</feature>
<feature type="non-terminal residue" evidence="2">
    <location>
        <position position="1"/>
    </location>
</feature>
<comment type="caution">
    <text evidence="2">The sequence shown here is derived from an EMBL/GenBank/DDBJ whole genome shotgun (WGS) entry which is preliminary data.</text>
</comment>
<feature type="non-terminal residue" evidence="2">
    <location>
        <position position="203"/>
    </location>
</feature>
<name>X1SXC7_9ZZZZ</name>
<keyword evidence="1" id="KW-1133">Transmembrane helix</keyword>
<keyword evidence="1" id="KW-0472">Membrane</keyword>
<organism evidence="2">
    <name type="scientific">marine sediment metagenome</name>
    <dbReference type="NCBI Taxonomy" id="412755"/>
    <lineage>
        <taxon>unclassified sequences</taxon>
        <taxon>metagenomes</taxon>
        <taxon>ecological metagenomes</taxon>
    </lineage>
</organism>